<evidence type="ECO:0000313" key="3">
    <source>
        <dbReference type="Proteomes" id="UP000053257"/>
    </source>
</evidence>
<dbReference type="AlphaFoldDB" id="A0A0C3SFA2"/>
<reference evidence="2 3" key="1">
    <citation type="journal article" date="2014" name="PLoS Genet.">
        <title>Analysis of the Phlebiopsis gigantea genome, transcriptome and secretome provides insight into its pioneer colonization strategies of wood.</title>
        <authorList>
            <person name="Hori C."/>
            <person name="Ishida T."/>
            <person name="Igarashi K."/>
            <person name="Samejima M."/>
            <person name="Suzuki H."/>
            <person name="Master E."/>
            <person name="Ferreira P."/>
            <person name="Ruiz-Duenas F.J."/>
            <person name="Held B."/>
            <person name="Canessa P."/>
            <person name="Larrondo L.F."/>
            <person name="Schmoll M."/>
            <person name="Druzhinina I.S."/>
            <person name="Kubicek C.P."/>
            <person name="Gaskell J.A."/>
            <person name="Kersten P."/>
            <person name="St John F."/>
            <person name="Glasner J."/>
            <person name="Sabat G."/>
            <person name="Splinter BonDurant S."/>
            <person name="Syed K."/>
            <person name="Yadav J."/>
            <person name="Mgbeahuruike A.C."/>
            <person name="Kovalchuk A."/>
            <person name="Asiegbu F.O."/>
            <person name="Lackner G."/>
            <person name="Hoffmeister D."/>
            <person name="Rencoret J."/>
            <person name="Gutierrez A."/>
            <person name="Sun H."/>
            <person name="Lindquist E."/>
            <person name="Barry K."/>
            <person name="Riley R."/>
            <person name="Grigoriev I.V."/>
            <person name="Henrissat B."/>
            <person name="Kues U."/>
            <person name="Berka R.M."/>
            <person name="Martinez A.T."/>
            <person name="Covert S.F."/>
            <person name="Blanchette R.A."/>
            <person name="Cullen D."/>
        </authorList>
    </citation>
    <scope>NUCLEOTIDE SEQUENCE [LARGE SCALE GENOMIC DNA]</scope>
    <source>
        <strain evidence="2 3">11061_1 CR5-6</strain>
    </source>
</reference>
<name>A0A0C3SFA2_PHLG1</name>
<sequence length="164" mass="18078">MLGAAQGLWSPPYRLVTPRRPRPCRAFPRCPSPRLLARPPPSALASARTTPPASPSLALTDAPPGVALVCCLQIITRSPFSPPHAAVLPTCPHRSASSCHGHQFSLSGFRPLHAYTRPFQAMYVCDLRNKLGCPHPSTLYRTPRDRLFFNPVQPYTRVSNRFVS</sequence>
<keyword evidence="3" id="KW-1185">Reference proteome</keyword>
<proteinExistence type="predicted"/>
<organism evidence="2 3">
    <name type="scientific">Phlebiopsis gigantea (strain 11061_1 CR5-6)</name>
    <name type="common">White-rot fungus</name>
    <name type="synonym">Peniophora gigantea</name>
    <dbReference type="NCBI Taxonomy" id="745531"/>
    <lineage>
        <taxon>Eukaryota</taxon>
        <taxon>Fungi</taxon>
        <taxon>Dikarya</taxon>
        <taxon>Basidiomycota</taxon>
        <taxon>Agaricomycotina</taxon>
        <taxon>Agaricomycetes</taxon>
        <taxon>Polyporales</taxon>
        <taxon>Phanerochaetaceae</taxon>
        <taxon>Phlebiopsis</taxon>
    </lineage>
</organism>
<evidence type="ECO:0000313" key="2">
    <source>
        <dbReference type="EMBL" id="KIP11730.1"/>
    </source>
</evidence>
<accession>A0A0C3SFA2</accession>
<dbReference type="Proteomes" id="UP000053257">
    <property type="component" value="Unassembled WGS sequence"/>
</dbReference>
<evidence type="ECO:0000256" key="1">
    <source>
        <dbReference type="SAM" id="MobiDB-lite"/>
    </source>
</evidence>
<dbReference type="HOGENOM" id="CLU_1619630_0_0_1"/>
<feature type="region of interest" description="Disordered" evidence="1">
    <location>
        <begin position="38"/>
        <end position="58"/>
    </location>
</feature>
<protein>
    <submittedName>
        <fullName evidence="2">Uncharacterized protein</fullName>
    </submittedName>
</protein>
<dbReference type="EMBL" id="KN840444">
    <property type="protein sequence ID" value="KIP11730.1"/>
    <property type="molecule type" value="Genomic_DNA"/>
</dbReference>
<gene>
    <name evidence="2" type="ORF">PHLGIDRAFT_438670</name>
</gene>